<dbReference type="AlphaFoldDB" id="A0A9N9KR62"/>
<evidence type="ECO:0000313" key="1">
    <source>
        <dbReference type="EMBL" id="CAG8951956.1"/>
    </source>
</evidence>
<organism evidence="1 2">
    <name type="scientific">Hymenoscyphus fraxineus</name>
    <dbReference type="NCBI Taxonomy" id="746836"/>
    <lineage>
        <taxon>Eukaryota</taxon>
        <taxon>Fungi</taxon>
        <taxon>Dikarya</taxon>
        <taxon>Ascomycota</taxon>
        <taxon>Pezizomycotina</taxon>
        <taxon>Leotiomycetes</taxon>
        <taxon>Helotiales</taxon>
        <taxon>Helotiaceae</taxon>
        <taxon>Hymenoscyphus</taxon>
    </lineage>
</organism>
<name>A0A9N9KR62_9HELO</name>
<keyword evidence="2" id="KW-1185">Reference proteome</keyword>
<dbReference type="Proteomes" id="UP000696280">
    <property type="component" value="Unassembled WGS sequence"/>
</dbReference>
<comment type="caution">
    <text evidence="1">The sequence shown here is derived from an EMBL/GenBank/DDBJ whole genome shotgun (WGS) entry which is preliminary data.</text>
</comment>
<protein>
    <submittedName>
        <fullName evidence="1">Uncharacterized protein</fullName>
    </submittedName>
</protein>
<evidence type="ECO:0000313" key="2">
    <source>
        <dbReference type="Proteomes" id="UP000696280"/>
    </source>
</evidence>
<reference evidence="1" key="1">
    <citation type="submission" date="2021-07" db="EMBL/GenBank/DDBJ databases">
        <authorList>
            <person name="Durling M."/>
        </authorList>
    </citation>
    <scope>NUCLEOTIDE SEQUENCE</scope>
</reference>
<accession>A0A9N9KR62</accession>
<sequence>MKRLERLPNPRGGRLKVAYGLQFLCMEMYSGRDGSHVTVTPMMISVHGDVMHSSDTPPIELVPRNNNQ</sequence>
<proteinExistence type="predicted"/>
<dbReference type="EMBL" id="CAJVRL010000044">
    <property type="protein sequence ID" value="CAG8951956.1"/>
    <property type="molecule type" value="Genomic_DNA"/>
</dbReference>
<gene>
    <name evidence="1" type="ORF">HYFRA_00005763</name>
</gene>